<evidence type="ECO:0000313" key="2">
    <source>
        <dbReference type="Proteomes" id="UP001062846"/>
    </source>
</evidence>
<dbReference type="EMBL" id="CM046393">
    <property type="protein sequence ID" value="KAI8550496.1"/>
    <property type="molecule type" value="Genomic_DNA"/>
</dbReference>
<sequence>MPNHCVLDAQVLHLNAQALCLDAQPLRTGCSKPFYHLRLSPNDQCQLRASVRLSSKLQHPRLSPHDCNRLRASVPSFPCSVLKLLAPVPPISQETTSNSSPEDGLDPTPITSIPSSSFARIGYSTELFSVKFSDRLLNFLSGVRKNTSRGFDASTAGQALLRASNQVELLVAERTRYRDDIKTERDKAKSLKNSLKLAKAKIAELEKERDEALENAKKAERELGQVLRRKKRKMKEVDEKAYQADFDRAGAEYMRDAQSMVNDEVKLRVPVSY</sequence>
<gene>
    <name evidence="1" type="ORF">RHMOL_Rhmol06G0111500</name>
</gene>
<reference evidence="1" key="1">
    <citation type="submission" date="2022-02" db="EMBL/GenBank/DDBJ databases">
        <title>Plant Genome Project.</title>
        <authorList>
            <person name="Zhang R.-G."/>
        </authorList>
    </citation>
    <scope>NUCLEOTIDE SEQUENCE</scope>
    <source>
        <strain evidence="1">AT1</strain>
    </source>
</reference>
<name>A0ACC0NB64_RHOML</name>
<dbReference type="Proteomes" id="UP001062846">
    <property type="component" value="Chromosome 6"/>
</dbReference>
<proteinExistence type="predicted"/>
<organism evidence="1 2">
    <name type="scientific">Rhododendron molle</name>
    <name type="common">Chinese azalea</name>
    <name type="synonym">Azalea mollis</name>
    <dbReference type="NCBI Taxonomy" id="49168"/>
    <lineage>
        <taxon>Eukaryota</taxon>
        <taxon>Viridiplantae</taxon>
        <taxon>Streptophyta</taxon>
        <taxon>Embryophyta</taxon>
        <taxon>Tracheophyta</taxon>
        <taxon>Spermatophyta</taxon>
        <taxon>Magnoliopsida</taxon>
        <taxon>eudicotyledons</taxon>
        <taxon>Gunneridae</taxon>
        <taxon>Pentapetalae</taxon>
        <taxon>asterids</taxon>
        <taxon>Ericales</taxon>
        <taxon>Ericaceae</taxon>
        <taxon>Ericoideae</taxon>
        <taxon>Rhodoreae</taxon>
        <taxon>Rhododendron</taxon>
    </lineage>
</organism>
<keyword evidence="2" id="KW-1185">Reference proteome</keyword>
<protein>
    <submittedName>
        <fullName evidence="1">Uncharacterized protein</fullName>
    </submittedName>
</protein>
<comment type="caution">
    <text evidence="1">The sequence shown here is derived from an EMBL/GenBank/DDBJ whole genome shotgun (WGS) entry which is preliminary data.</text>
</comment>
<evidence type="ECO:0000313" key="1">
    <source>
        <dbReference type="EMBL" id="KAI8550496.1"/>
    </source>
</evidence>
<accession>A0ACC0NB64</accession>